<keyword evidence="1" id="KW-1185">Reference proteome</keyword>
<evidence type="ECO:0000313" key="2">
    <source>
        <dbReference type="WBParaSite" id="nRc.2.0.1.t38318-RA"/>
    </source>
</evidence>
<proteinExistence type="predicted"/>
<accession>A0A915KHK5</accession>
<protein>
    <submittedName>
        <fullName evidence="2">Uncharacterized protein</fullName>
    </submittedName>
</protein>
<dbReference type="WBParaSite" id="nRc.2.0.1.t38318-RA">
    <property type="protein sequence ID" value="nRc.2.0.1.t38318-RA"/>
    <property type="gene ID" value="nRc.2.0.1.g38318"/>
</dbReference>
<name>A0A915KHK5_ROMCU</name>
<evidence type="ECO:0000313" key="1">
    <source>
        <dbReference type="Proteomes" id="UP000887565"/>
    </source>
</evidence>
<dbReference type="Proteomes" id="UP000887565">
    <property type="component" value="Unplaced"/>
</dbReference>
<sequence>MDAKFSHDRMDRALSPPFWPIPPVVQILQHLFRVQVPDPLVMPLKIARLFNTAMLEKRIRRLLAKNDLNGRNEVILGQKPSALRIVNSALQNLVGATLPQYKLVSSQKEDFGVEQSLPSAANTF</sequence>
<organism evidence="1 2">
    <name type="scientific">Romanomermis culicivorax</name>
    <name type="common">Nematode worm</name>
    <dbReference type="NCBI Taxonomy" id="13658"/>
    <lineage>
        <taxon>Eukaryota</taxon>
        <taxon>Metazoa</taxon>
        <taxon>Ecdysozoa</taxon>
        <taxon>Nematoda</taxon>
        <taxon>Enoplea</taxon>
        <taxon>Dorylaimia</taxon>
        <taxon>Mermithida</taxon>
        <taxon>Mermithoidea</taxon>
        <taxon>Mermithidae</taxon>
        <taxon>Romanomermis</taxon>
    </lineage>
</organism>
<reference evidence="2" key="1">
    <citation type="submission" date="2022-11" db="UniProtKB">
        <authorList>
            <consortium name="WormBaseParasite"/>
        </authorList>
    </citation>
    <scope>IDENTIFICATION</scope>
</reference>
<dbReference type="AlphaFoldDB" id="A0A915KHK5"/>